<evidence type="ECO:0000313" key="6">
    <source>
        <dbReference type="EMBL" id="EJW02973.1"/>
    </source>
</evidence>
<dbReference type="NCBIfam" id="TIGR00585">
    <property type="entry name" value="mutl"/>
    <property type="match status" value="1"/>
</dbReference>
<evidence type="ECO:0000256" key="2">
    <source>
        <dbReference type="ARBA" id="ARBA00006082"/>
    </source>
</evidence>
<dbReference type="InterPro" id="IPR032189">
    <property type="entry name" value="Mlh1_C"/>
</dbReference>
<evidence type="ECO:0000256" key="3">
    <source>
        <dbReference type="ARBA" id="ARBA00022763"/>
    </source>
</evidence>
<comment type="caution">
    <text evidence="6">The sequence shown here is derived from an EMBL/GenBank/DDBJ whole genome shotgun (WGS) entry which is preliminary data.</text>
</comment>
<dbReference type="Proteomes" id="UP000003163">
    <property type="component" value="Unassembled WGS sequence"/>
</dbReference>
<dbReference type="Gene3D" id="3.30.565.10">
    <property type="entry name" value="Histidine kinase-like ATPase, C-terminal domain"/>
    <property type="match status" value="1"/>
</dbReference>
<dbReference type="Pfam" id="PF01119">
    <property type="entry name" value="DNA_mis_repair"/>
    <property type="match status" value="1"/>
</dbReference>
<keyword evidence="4" id="KW-0539">Nucleus</keyword>
<keyword evidence="3" id="KW-0227">DNA damage</keyword>
<dbReference type="VEuPathDB" id="MicrosporidiaDB:EDEG_02617"/>
<dbReference type="SMART" id="SM01340">
    <property type="entry name" value="DNA_mis_repair"/>
    <property type="match status" value="1"/>
</dbReference>
<accession>J8ZTG5</accession>
<dbReference type="InterPro" id="IPR036890">
    <property type="entry name" value="HATPase_C_sf"/>
</dbReference>
<dbReference type="InterPro" id="IPR020568">
    <property type="entry name" value="Ribosomal_Su5_D2-typ_SF"/>
</dbReference>
<dbReference type="InterPro" id="IPR014721">
    <property type="entry name" value="Ribsml_uS5_D2-typ_fold_subgr"/>
</dbReference>
<organism evidence="6 7">
    <name type="scientific">Edhazardia aedis (strain USNM 41457)</name>
    <name type="common">Microsporidian parasite</name>
    <dbReference type="NCBI Taxonomy" id="1003232"/>
    <lineage>
        <taxon>Eukaryota</taxon>
        <taxon>Fungi</taxon>
        <taxon>Fungi incertae sedis</taxon>
        <taxon>Microsporidia</taxon>
        <taxon>Edhazardia</taxon>
    </lineage>
</organism>
<dbReference type="GO" id="GO:0032389">
    <property type="term" value="C:MutLalpha complex"/>
    <property type="evidence" value="ECO:0007669"/>
    <property type="project" value="TreeGrafter"/>
</dbReference>
<dbReference type="GO" id="GO:0030983">
    <property type="term" value="F:mismatched DNA binding"/>
    <property type="evidence" value="ECO:0007669"/>
    <property type="project" value="InterPro"/>
</dbReference>
<dbReference type="STRING" id="1003232.J8ZTG5"/>
<dbReference type="Pfam" id="PF13589">
    <property type="entry name" value="HATPase_c_3"/>
    <property type="match status" value="1"/>
</dbReference>
<dbReference type="PANTHER" id="PTHR10073:SF52">
    <property type="entry name" value="MISMATCH REPAIR ENDONUCLEASE PMS2"/>
    <property type="match status" value="1"/>
</dbReference>
<dbReference type="InParanoid" id="J8ZTG5"/>
<keyword evidence="7" id="KW-1185">Reference proteome</keyword>
<dbReference type="Gene3D" id="3.30.230.10">
    <property type="match status" value="1"/>
</dbReference>
<gene>
    <name evidence="6" type="ORF">EDEG_02617</name>
</gene>
<name>J8ZTG5_EDHAE</name>
<dbReference type="FunCoup" id="J8ZTG5">
    <property type="interactions" value="122"/>
</dbReference>
<sequence length="580" mass="67070">MLIRKLPDDLIAKISAGEVITSPFAVIKEILENSIDAGSLNIEIKLKKDFSHIVIIDDGCGISEEDFPMVCKRHCTSKYTGDLLDIPTFGFRGEALASISQCSKIQIESKKENCHVGYSASYENYEMLDITPKALNNGTTVYISDIFGNNQFRKNFFAGKRDEIIRIINLVTNYSIFYSDIQIRLYLDNNLKFNSVVQDNLKESNFSLKTKINSKNIQHQKNVINSVYKTQNHLLTTSNENFKLIVSDVSFSSNKYVFILFINGRIVSHKILKDKIYKIYKDLITKHKFPLVYIEIYIDFNEVDINVHPSKAEVLFCSEEKIINEICKTLSLLLENSNKPEIKFSQNSYALEKKSLIIEPFKNIYTDPFSSSLIDVCEAKERIKVNKTIKVYNYESLKAIKSKIKNCDTEFLKNIVYVGESNGLVYIQSGAYLMSCEYDKLKTEYFYQQAVLNFGNYDEERIKVYLESSMLEKHKNILKSYFKFNFKENKVICAPIIDEISIQNNILDFLSEFNKFDAKNEQSTFEFLFRLLSKYYSKASKNGISLFNSIKRKCIGTKEVLDCFSILTSLNELYKLFERC</sequence>
<evidence type="ECO:0000313" key="7">
    <source>
        <dbReference type="Proteomes" id="UP000003163"/>
    </source>
</evidence>
<dbReference type="GO" id="GO:0006298">
    <property type="term" value="P:mismatch repair"/>
    <property type="evidence" value="ECO:0007669"/>
    <property type="project" value="InterPro"/>
</dbReference>
<evidence type="ECO:0000256" key="1">
    <source>
        <dbReference type="ARBA" id="ARBA00004123"/>
    </source>
</evidence>
<reference evidence="6 7" key="1">
    <citation type="submission" date="2011-08" db="EMBL/GenBank/DDBJ databases">
        <authorList>
            <person name="Liu Z.J."/>
            <person name="Shi F.L."/>
            <person name="Lu J.Q."/>
            <person name="Li M."/>
            <person name="Wang Z.L."/>
        </authorList>
    </citation>
    <scope>NUCLEOTIDE SEQUENCE [LARGE SCALE GENOMIC DNA]</scope>
    <source>
        <strain evidence="6 7">USNM 41457</strain>
    </source>
</reference>
<dbReference type="OrthoDB" id="10263226at2759"/>
<dbReference type="SUPFAM" id="SSF55874">
    <property type="entry name" value="ATPase domain of HSP90 chaperone/DNA topoisomerase II/histidine kinase"/>
    <property type="match status" value="1"/>
</dbReference>
<dbReference type="PROSITE" id="PS00058">
    <property type="entry name" value="DNA_MISMATCH_REPAIR_1"/>
    <property type="match status" value="1"/>
</dbReference>
<dbReference type="OMA" id="IADCFVC"/>
<proteinExistence type="inferred from homology"/>
<dbReference type="EMBL" id="AFBI03000049">
    <property type="protein sequence ID" value="EJW02973.1"/>
    <property type="molecule type" value="Genomic_DNA"/>
</dbReference>
<dbReference type="InterPro" id="IPR013507">
    <property type="entry name" value="DNA_mismatch_S5_2-like"/>
</dbReference>
<dbReference type="GO" id="GO:0005524">
    <property type="term" value="F:ATP binding"/>
    <property type="evidence" value="ECO:0007669"/>
    <property type="project" value="InterPro"/>
</dbReference>
<dbReference type="SUPFAM" id="SSF54211">
    <property type="entry name" value="Ribosomal protein S5 domain 2-like"/>
    <property type="match status" value="1"/>
</dbReference>
<protein>
    <submittedName>
        <fullName evidence="6">DNA mismatch repair protein MutL</fullName>
    </submittedName>
</protein>
<comment type="similarity">
    <text evidence="2">Belongs to the DNA mismatch repair MutL/HexB family.</text>
</comment>
<reference evidence="7" key="2">
    <citation type="submission" date="2015-07" db="EMBL/GenBank/DDBJ databases">
        <title>Contrasting host-pathogen interactions and genome evolution in two generalist and specialist microsporidian pathogens of mosquitoes.</title>
        <authorList>
            <consortium name="The Broad Institute Genomics Platform"/>
            <consortium name="The Broad Institute Genome Sequencing Center for Infectious Disease"/>
            <person name="Cuomo C.A."/>
            <person name="Sanscrainte N.D."/>
            <person name="Goldberg J.M."/>
            <person name="Heiman D."/>
            <person name="Young S."/>
            <person name="Zeng Q."/>
            <person name="Becnel J.J."/>
            <person name="Birren B.W."/>
        </authorList>
    </citation>
    <scope>NUCLEOTIDE SEQUENCE [LARGE SCALE GENOMIC DNA]</scope>
    <source>
        <strain evidence="7">USNM 41457</strain>
    </source>
</reference>
<dbReference type="InterPro" id="IPR038973">
    <property type="entry name" value="MutL/Mlh/Pms-like"/>
</dbReference>
<dbReference type="AlphaFoldDB" id="J8ZTG5"/>
<comment type="subcellular location">
    <subcellularLocation>
        <location evidence="1">Nucleus</location>
    </subcellularLocation>
</comment>
<dbReference type="GO" id="GO:0140664">
    <property type="term" value="F:ATP-dependent DNA damage sensor activity"/>
    <property type="evidence" value="ECO:0007669"/>
    <property type="project" value="InterPro"/>
</dbReference>
<dbReference type="InterPro" id="IPR002099">
    <property type="entry name" value="MutL/Mlh/PMS"/>
</dbReference>
<feature type="domain" description="DNA mismatch repair protein S5" evidence="5">
    <location>
        <begin position="224"/>
        <end position="335"/>
    </location>
</feature>
<dbReference type="PANTHER" id="PTHR10073">
    <property type="entry name" value="DNA MISMATCH REPAIR PROTEIN MLH, PMS, MUTL"/>
    <property type="match status" value="1"/>
</dbReference>
<dbReference type="GO" id="GO:0016887">
    <property type="term" value="F:ATP hydrolysis activity"/>
    <property type="evidence" value="ECO:0007669"/>
    <property type="project" value="InterPro"/>
</dbReference>
<dbReference type="HOGENOM" id="CLU_004131_2_2_1"/>
<dbReference type="InterPro" id="IPR014762">
    <property type="entry name" value="DNA_mismatch_repair_CS"/>
</dbReference>
<evidence type="ECO:0000256" key="4">
    <source>
        <dbReference type="ARBA" id="ARBA00023242"/>
    </source>
</evidence>
<dbReference type="Pfam" id="PF16413">
    <property type="entry name" value="Mlh1_C"/>
    <property type="match status" value="1"/>
</dbReference>
<evidence type="ECO:0000259" key="5">
    <source>
        <dbReference type="SMART" id="SM01340"/>
    </source>
</evidence>
<dbReference type="CDD" id="cd00782">
    <property type="entry name" value="MutL_Trans"/>
    <property type="match status" value="1"/>
</dbReference>